<dbReference type="Gene3D" id="3.90.1200.10">
    <property type="match status" value="1"/>
</dbReference>
<organism evidence="1 2">
    <name type="scientific">Paracoccus kondratievae</name>
    <dbReference type="NCBI Taxonomy" id="135740"/>
    <lineage>
        <taxon>Bacteria</taxon>
        <taxon>Pseudomonadati</taxon>
        <taxon>Pseudomonadota</taxon>
        <taxon>Alphaproteobacteria</taxon>
        <taxon>Rhodobacterales</taxon>
        <taxon>Paracoccaceae</taxon>
        <taxon>Paracoccus</taxon>
    </lineage>
</organism>
<dbReference type="RefSeq" id="WP_152367377.1">
    <property type="nucleotide sequence ID" value="NZ_BSFH01000016.1"/>
</dbReference>
<dbReference type="SUPFAM" id="SSF56112">
    <property type="entry name" value="Protein kinase-like (PK-like)"/>
    <property type="match status" value="1"/>
</dbReference>
<name>A0AAD3NWP5_9RHOB</name>
<reference evidence="1" key="2">
    <citation type="submission" date="2023-01" db="EMBL/GenBank/DDBJ databases">
        <authorList>
            <person name="Sun Q."/>
            <person name="Evtushenko L."/>
        </authorList>
    </citation>
    <scope>NUCLEOTIDE SEQUENCE</scope>
    <source>
        <strain evidence="1">VKM B-2222</strain>
    </source>
</reference>
<comment type="caution">
    <text evidence="1">The sequence shown here is derived from an EMBL/GenBank/DDBJ whole genome shotgun (WGS) entry which is preliminary data.</text>
</comment>
<sequence length="315" mass="34991">MRPRLPSGSDPLAALAALPGVEPLRLVRDRPDRMVLEIRLDGRPAWLKLFRGADPADRVQRAETRLKQVAQVLDGPLDCVVSPLLALPEHGILITAPAPGRPLAEMLAQAGPARRATLITRMGEWLRALARTSRSRGRFGPRFWLGRAEAQAEVAWGGWIDRALVEAHLGRMRAEVPGLRGLPVERGLSHGDLTADNIFAEELRPGVLRLTGIDMEGAAEMALARDMARLLVWLESRRKRPAARVRDGIALPDWRALTRVPGLLPADQLPILRFLIGDLILAHYLDTTRQSSRRETLMRAMRAWAETDGLFRPEP</sequence>
<reference evidence="1" key="1">
    <citation type="journal article" date="2014" name="Int. J. Syst. Evol. Microbiol.">
        <title>Complete genome sequence of Corynebacterium casei LMG S-19264T (=DSM 44701T), isolated from a smear-ripened cheese.</title>
        <authorList>
            <consortium name="US DOE Joint Genome Institute (JGI-PGF)"/>
            <person name="Walter F."/>
            <person name="Albersmeier A."/>
            <person name="Kalinowski J."/>
            <person name="Ruckert C."/>
        </authorList>
    </citation>
    <scope>NUCLEOTIDE SEQUENCE</scope>
    <source>
        <strain evidence="1">VKM B-2222</strain>
    </source>
</reference>
<dbReference type="AlphaFoldDB" id="A0AAD3NWP5"/>
<accession>A0AAD3NWP5</accession>
<evidence type="ECO:0008006" key="3">
    <source>
        <dbReference type="Google" id="ProtNLM"/>
    </source>
</evidence>
<evidence type="ECO:0000313" key="1">
    <source>
        <dbReference type="EMBL" id="GLK63340.1"/>
    </source>
</evidence>
<dbReference type="Proteomes" id="UP001143349">
    <property type="component" value="Unassembled WGS sequence"/>
</dbReference>
<keyword evidence="2" id="KW-1185">Reference proteome</keyword>
<proteinExistence type="predicted"/>
<dbReference type="EMBL" id="BSFH01000016">
    <property type="protein sequence ID" value="GLK63340.1"/>
    <property type="molecule type" value="Genomic_DNA"/>
</dbReference>
<protein>
    <recommendedName>
        <fullName evidence="3">Phosphotransferase</fullName>
    </recommendedName>
</protein>
<gene>
    <name evidence="1" type="ORF">GCM10017635_08100</name>
</gene>
<dbReference type="InterPro" id="IPR011009">
    <property type="entry name" value="Kinase-like_dom_sf"/>
</dbReference>
<evidence type="ECO:0000313" key="2">
    <source>
        <dbReference type="Proteomes" id="UP001143349"/>
    </source>
</evidence>